<evidence type="ECO:0000256" key="1">
    <source>
        <dbReference type="SAM" id="MobiDB-lite"/>
    </source>
</evidence>
<evidence type="ECO:0000313" key="3">
    <source>
        <dbReference type="EMBL" id="GEP57876.1"/>
    </source>
</evidence>
<evidence type="ECO:0000313" key="4">
    <source>
        <dbReference type="Proteomes" id="UP000321058"/>
    </source>
</evidence>
<dbReference type="AlphaFoldDB" id="A0A512NG02"/>
<organism evidence="3 4">
    <name type="scientific">Reyranella soli</name>
    <dbReference type="NCBI Taxonomy" id="1230389"/>
    <lineage>
        <taxon>Bacteria</taxon>
        <taxon>Pseudomonadati</taxon>
        <taxon>Pseudomonadota</taxon>
        <taxon>Alphaproteobacteria</taxon>
        <taxon>Hyphomicrobiales</taxon>
        <taxon>Reyranellaceae</taxon>
        <taxon>Reyranella</taxon>
    </lineage>
</organism>
<feature type="compositionally biased region" description="Polar residues" evidence="1">
    <location>
        <begin position="121"/>
        <end position="133"/>
    </location>
</feature>
<feature type="domain" description="Transposase zinc-ribbon" evidence="2">
    <location>
        <begin position="4"/>
        <end position="52"/>
    </location>
</feature>
<sequence>MFSDEISAHRYLERVLWPDGVCCPRCGDGGKVGELNGVSTRIGTYKCYKCRKIFSVLHGTLMSASHVPAHKWLQAMWLTEGGAKPMRAYHLARILNVSFKTASSMMRRIVEATRPASSCIESAGATRSQSTSRSADRMAARLTT</sequence>
<feature type="region of interest" description="Disordered" evidence="1">
    <location>
        <begin position="121"/>
        <end position="144"/>
    </location>
</feature>
<dbReference type="EMBL" id="BKAJ01000089">
    <property type="protein sequence ID" value="GEP57876.1"/>
    <property type="molecule type" value="Genomic_DNA"/>
</dbReference>
<protein>
    <recommendedName>
        <fullName evidence="2">Transposase zinc-ribbon domain-containing protein</fullName>
    </recommendedName>
</protein>
<feature type="compositionally biased region" description="Basic and acidic residues" evidence="1">
    <location>
        <begin position="134"/>
        <end position="144"/>
    </location>
</feature>
<dbReference type="InterPro" id="IPR024442">
    <property type="entry name" value="Transposase_Zn_ribbon"/>
</dbReference>
<proteinExistence type="predicted"/>
<dbReference type="Pfam" id="PF12760">
    <property type="entry name" value="Zn_ribbon_IS1595"/>
    <property type="match status" value="1"/>
</dbReference>
<keyword evidence="4" id="KW-1185">Reference proteome</keyword>
<gene>
    <name evidence="3" type="ORF">RSO01_50420</name>
</gene>
<dbReference type="Proteomes" id="UP000321058">
    <property type="component" value="Unassembled WGS sequence"/>
</dbReference>
<accession>A0A512NG02</accession>
<evidence type="ECO:0000259" key="2">
    <source>
        <dbReference type="Pfam" id="PF12760"/>
    </source>
</evidence>
<reference evidence="3 4" key="1">
    <citation type="submission" date="2019-07" db="EMBL/GenBank/DDBJ databases">
        <title>Whole genome shotgun sequence of Reyranella soli NBRC 108950.</title>
        <authorList>
            <person name="Hosoyama A."/>
            <person name="Uohara A."/>
            <person name="Ohji S."/>
            <person name="Ichikawa N."/>
        </authorList>
    </citation>
    <scope>NUCLEOTIDE SEQUENCE [LARGE SCALE GENOMIC DNA]</scope>
    <source>
        <strain evidence="3 4">NBRC 108950</strain>
    </source>
</reference>
<name>A0A512NG02_9HYPH</name>
<comment type="caution">
    <text evidence="3">The sequence shown here is derived from an EMBL/GenBank/DDBJ whole genome shotgun (WGS) entry which is preliminary data.</text>
</comment>